<name>A0A0F8XXX2_9ZZZZ</name>
<evidence type="ECO:0000259" key="1">
    <source>
        <dbReference type="Pfam" id="PF00535"/>
    </source>
</evidence>
<reference evidence="2" key="1">
    <citation type="journal article" date="2015" name="Nature">
        <title>Complex archaea that bridge the gap between prokaryotes and eukaryotes.</title>
        <authorList>
            <person name="Spang A."/>
            <person name="Saw J.H."/>
            <person name="Jorgensen S.L."/>
            <person name="Zaremba-Niedzwiedzka K."/>
            <person name="Martijn J."/>
            <person name="Lind A.E."/>
            <person name="van Eijk R."/>
            <person name="Schleper C."/>
            <person name="Guy L."/>
            <person name="Ettema T.J."/>
        </authorList>
    </citation>
    <scope>NUCLEOTIDE SEQUENCE</scope>
</reference>
<evidence type="ECO:0000313" key="2">
    <source>
        <dbReference type="EMBL" id="KKK46844.1"/>
    </source>
</evidence>
<dbReference type="AlphaFoldDB" id="A0A0F8XXX2"/>
<dbReference type="Gene3D" id="3.90.550.10">
    <property type="entry name" value="Spore Coat Polysaccharide Biosynthesis Protein SpsA, Chain A"/>
    <property type="match status" value="1"/>
</dbReference>
<comment type="caution">
    <text evidence="2">The sequence shown here is derived from an EMBL/GenBank/DDBJ whole genome shotgun (WGS) entry which is preliminary data.</text>
</comment>
<gene>
    <name evidence="2" type="ORF">LCGC14_3161190</name>
</gene>
<dbReference type="InterPro" id="IPR001173">
    <property type="entry name" value="Glyco_trans_2-like"/>
</dbReference>
<feature type="domain" description="Glycosyltransferase 2-like" evidence="1">
    <location>
        <begin position="39"/>
        <end position="93"/>
    </location>
</feature>
<sequence length="246" mass="28179">ICIPLWERDEHFEKLIKSIKEHDAGMPYEICIGEGHNAACVNRNKAVLKAKSNYICQIDADAEIIQDGWLKKLYETLINNPRIGVVGCVIEFPTGVVDHCGTILVNDKKTIHNKINVISAYHKDYVTKFLKERVSGIAVVIPYKTNEKNVDGNIYSAFQCSGVCFLYDKRVTGLFLQIYKRAGWEDVDFFARVKAMGYLIVVDGRVRIKHPNHIRSKEEIAWRDPDSKRGFQTKNLLEYMIKWGAL</sequence>
<feature type="non-terminal residue" evidence="2">
    <location>
        <position position="1"/>
    </location>
</feature>
<accession>A0A0F8XXX2</accession>
<dbReference type="SUPFAM" id="SSF53448">
    <property type="entry name" value="Nucleotide-diphospho-sugar transferases"/>
    <property type="match status" value="1"/>
</dbReference>
<dbReference type="Pfam" id="PF00535">
    <property type="entry name" value="Glycos_transf_2"/>
    <property type="match status" value="1"/>
</dbReference>
<organism evidence="2">
    <name type="scientific">marine sediment metagenome</name>
    <dbReference type="NCBI Taxonomy" id="412755"/>
    <lineage>
        <taxon>unclassified sequences</taxon>
        <taxon>metagenomes</taxon>
        <taxon>ecological metagenomes</taxon>
    </lineage>
</organism>
<dbReference type="InterPro" id="IPR029044">
    <property type="entry name" value="Nucleotide-diphossugar_trans"/>
</dbReference>
<dbReference type="EMBL" id="LAZR01069876">
    <property type="protein sequence ID" value="KKK46844.1"/>
    <property type="molecule type" value="Genomic_DNA"/>
</dbReference>
<proteinExistence type="predicted"/>
<protein>
    <recommendedName>
        <fullName evidence="1">Glycosyltransferase 2-like domain-containing protein</fullName>
    </recommendedName>
</protein>